<feature type="compositionally biased region" description="Basic and acidic residues" evidence="15">
    <location>
        <begin position="48"/>
        <end position="60"/>
    </location>
</feature>
<dbReference type="Proteomes" id="UP001307889">
    <property type="component" value="Chromosome 4"/>
</dbReference>
<keyword evidence="9 14" id="KW-0805">Transcription regulation</keyword>
<feature type="compositionally biased region" description="Basic and acidic residues" evidence="15">
    <location>
        <begin position="162"/>
        <end position="176"/>
    </location>
</feature>
<keyword evidence="6 14" id="KW-0223">Dioxygenase</keyword>
<reference evidence="17 18" key="1">
    <citation type="submission" date="2023-09" db="EMBL/GenBank/DDBJ databases">
        <title>Nesidiocoris tenuis whole genome shotgun sequence.</title>
        <authorList>
            <person name="Shibata T."/>
            <person name="Shimoda M."/>
            <person name="Kobayashi T."/>
            <person name="Uehara T."/>
        </authorList>
    </citation>
    <scope>NUCLEOTIDE SEQUENCE [LARGE SCALE GENOMIC DNA]</scope>
    <source>
        <strain evidence="17 18">Japan</strain>
    </source>
</reference>
<name>A0ABN7ARJ8_9HEMI</name>
<evidence type="ECO:0000259" key="16">
    <source>
        <dbReference type="PROSITE" id="PS51184"/>
    </source>
</evidence>
<sequence length="762" mass="85047">MAPIKPGMSALAAYSSLGSRSQKRRKMKKIKKKLARAEALSNGSAKPDASETRTTDEKAVGKKSGKKRSVEFKRNLSTEIPIELNDSESDQLENCSADDQTDPVPRKKSKTKKSKDPKPDKKSSSDKRKANVSSAFSSVNDSLNLPASTSRRSLISSTPARMKGENQNEDDSHSDVSDLSCDDIFPSRLQYSSSNGKMELKPEGSHLLGKMAFQQLLGDDISVDHFMKKYWEKTVAYIPARDPKMFKDLLSTKLMDKVLRREAVHFTRDIDVTSYKNGVRETHNIDDARAQAHVVWDHYLEGCSVRLLHPHSYSKPLLAVMSTLQEFFGCMVGANSYLTPPNSQGFAPHYDDIEAFILQLEGKKHWKVYKPRRKNEVLPRFSSPNFSDSDLFEGPVFEGVLSPGDILYFPRGFIHQGRTMPGAHSLHVTLSIYQKTAWVDLMEKVLPKALQQATASDVRFRTGLPIGYLGQAGKFTKGDSASKKKLQETVAELTSKLVKHIDIDSAIDELGIRFMHDALPPVLTSDERKCSVIENGLRMHKNGRLENRVDYLPQSTRIRIARANSCRLVGEQVVDEDGKASQHMRLYYTTENSILYHGEEPNFLEIEPEYLRPLWTLIKAYPGFIAIDELVTDSDDGEVVDRLVSDLWYLGIVVTESPLEPTLDETGNEVSIPDDAEANGSNESGNSSDNSASRLRNGADDSLESFYISREWVNDLYRNGSNDSSSDDDDWVAGSSGDDFIDSSAEEEEDSDEYCGSEGSSV</sequence>
<keyword evidence="7 14" id="KW-0560">Oxidoreductase</keyword>
<keyword evidence="10 14" id="KW-0804">Transcription</keyword>
<feature type="compositionally biased region" description="Basic and acidic residues" evidence="15">
    <location>
        <begin position="114"/>
        <end position="129"/>
    </location>
</feature>
<evidence type="ECO:0000256" key="15">
    <source>
        <dbReference type="SAM" id="MobiDB-lite"/>
    </source>
</evidence>
<evidence type="ECO:0000256" key="11">
    <source>
        <dbReference type="ARBA" id="ARBA00023242"/>
    </source>
</evidence>
<dbReference type="Pfam" id="PF21233">
    <property type="entry name" value="WHD_RIOX1"/>
    <property type="match status" value="1"/>
</dbReference>
<comment type="subcellular location">
    <subcellularLocation>
        <location evidence="1 14">Nucleus</location>
    </subcellularLocation>
</comment>
<organism evidence="17 18">
    <name type="scientific">Nesidiocoris tenuis</name>
    <dbReference type="NCBI Taxonomy" id="355587"/>
    <lineage>
        <taxon>Eukaryota</taxon>
        <taxon>Metazoa</taxon>
        <taxon>Ecdysozoa</taxon>
        <taxon>Arthropoda</taxon>
        <taxon>Hexapoda</taxon>
        <taxon>Insecta</taxon>
        <taxon>Pterygota</taxon>
        <taxon>Neoptera</taxon>
        <taxon>Paraneoptera</taxon>
        <taxon>Hemiptera</taxon>
        <taxon>Heteroptera</taxon>
        <taxon>Panheteroptera</taxon>
        <taxon>Cimicomorpha</taxon>
        <taxon>Miridae</taxon>
        <taxon>Dicyphina</taxon>
        <taxon>Nesidiocoris</taxon>
    </lineage>
</organism>
<evidence type="ECO:0000256" key="5">
    <source>
        <dbReference type="ARBA" id="ARBA00022853"/>
    </source>
</evidence>
<evidence type="ECO:0000313" key="18">
    <source>
        <dbReference type="Proteomes" id="UP001307889"/>
    </source>
</evidence>
<dbReference type="PROSITE" id="PS51184">
    <property type="entry name" value="JMJC"/>
    <property type="match status" value="1"/>
</dbReference>
<evidence type="ECO:0000256" key="12">
    <source>
        <dbReference type="ARBA" id="ARBA00025670"/>
    </source>
</evidence>
<protein>
    <recommendedName>
        <fullName evidence="14">Bifunctional lysine-specific demethylase and histidyl-hydroxylase</fullName>
        <ecNumber evidence="14">1.14.11.27</ecNumber>
    </recommendedName>
</protein>
<evidence type="ECO:0000256" key="13">
    <source>
        <dbReference type="ARBA" id="ARBA00047915"/>
    </source>
</evidence>
<dbReference type="SUPFAM" id="SSF51197">
    <property type="entry name" value="Clavaminate synthase-like"/>
    <property type="match status" value="1"/>
</dbReference>
<feature type="compositionally biased region" description="Acidic residues" evidence="15">
    <location>
        <begin position="662"/>
        <end position="677"/>
    </location>
</feature>
<feature type="region of interest" description="Disordered" evidence="15">
    <location>
        <begin position="660"/>
        <end position="696"/>
    </location>
</feature>
<feature type="compositionally biased region" description="Polar residues" evidence="15">
    <location>
        <begin position="131"/>
        <end position="159"/>
    </location>
</feature>
<dbReference type="Pfam" id="PF08007">
    <property type="entry name" value="JmjC_2"/>
    <property type="match status" value="1"/>
</dbReference>
<keyword evidence="18" id="KW-1185">Reference proteome</keyword>
<keyword evidence="5" id="KW-0156">Chromatin regulator</keyword>
<evidence type="ECO:0000256" key="7">
    <source>
        <dbReference type="ARBA" id="ARBA00023002"/>
    </source>
</evidence>
<proteinExistence type="inferred from homology"/>
<dbReference type="InterPro" id="IPR039994">
    <property type="entry name" value="NO66-like"/>
</dbReference>
<gene>
    <name evidence="17" type="ORF">NTJ_06335</name>
</gene>
<dbReference type="Gene3D" id="1.10.10.1500">
    <property type="entry name" value="JmjC domain-containing ribosomal oxygenase (ROX), dimer domain"/>
    <property type="match status" value="1"/>
</dbReference>
<feature type="compositionally biased region" description="Low complexity" evidence="15">
    <location>
        <begin position="678"/>
        <end position="693"/>
    </location>
</feature>
<dbReference type="EMBL" id="AP028912">
    <property type="protein sequence ID" value="BES93526.1"/>
    <property type="molecule type" value="Genomic_DNA"/>
</dbReference>
<accession>A0ABN7ARJ8</accession>
<evidence type="ECO:0000256" key="3">
    <source>
        <dbReference type="ARBA" id="ARBA00022491"/>
    </source>
</evidence>
<comment type="function">
    <text evidence="12">Oxygenase that can act as both a histone lysine demethylase and a ribosomal histidine hydroxylase. Specifically demethylates 'Lys-4' (H3K4me) and 'Lys-36' (H3K36me) of histone H3, thereby playing a central role in histone code.</text>
</comment>
<dbReference type="PANTHER" id="PTHR13096:SF8">
    <property type="entry name" value="RIBOSOMAL OXYGENASE 1"/>
    <property type="match status" value="1"/>
</dbReference>
<evidence type="ECO:0000313" key="17">
    <source>
        <dbReference type="EMBL" id="BES93526.1"/>
    </source>
</evidence>
<evidence type="ECO:0000256" key="6">
    <source>
        <dbReference type="ARBA" id="ARBA00022964"/>
    </source>
</evidence>
<evidence type="ECO:0000256" key="2">
    <source>
        <dbReference type="ARBA" id="ARBA00010309"/>
    </source>
</evidence>
<comment type="similarity">
    <text evidence="2">Belongs to the ROX family. NO66 subfamily.</text>
</comment>
<evidence type="ECO:0000256" key="4">
    <source>
        <dbReference type="ARBA" id="ARBA00022723"/>
    </source>
</evidence>
<keyword evidence="8 14" id="KW-0408">Iron</keyword>
<dbReference type="EC" id="1.14.11.27" evidence="14"/>
<feature type="region of interest" description="Disordered" evidence="15">
    <location>
        <begin position="15"/>
        <end position="179"/>
    </location>
</feature>
<dbReference type="PANTHER" id="PTHR13096">
    <property type="entry name" value="MINA53 MYC INDUCED NUCLEAR ANTIGEN"/>
    <property type="match status" value="1"/>
</dbReference>
<dbReference type="InterPro" id="IPR003347">
    <property type="entry name" value="JmjC_dom"/>
</dbReference>
<evidence type="ECO:0000256" key="10">
    <source>
        <dbReference type="ARBA" id="ARBA00023163"/>
    </source>
</evidence>
<keyword evidence="11 14" id="KW-0539">Nucleus</keyword>
<dbReference type="Gene3D" id="3.90.930.40">
    <property type="match status" value="1"/>
</dbReference>
<evidence type="ECO:0000256" key="9">
    <source>
        <dbReference type="ARBA" id="ARBA00023015"/>
    </source>
</evidence>
<keyword evidence="3" id="KW-0678">Repressor</keyword>
<dbReference type="InterPro" id="IPR049043">
    <property type="entry name" value="WHD_RIOX1"/>
</dbReference>
<evidence type="ECO:0000256" key="14">
    <source>
        <dbReference type="RuleBase" id="RU366061"/>
    </source>
</evidence>
<feature type="domain" description="JmjC" evidence="16">
    <location>
        <begin position="303"/>
        <end position="449"/>
    </location>
</feature>
<evidence type="ECO:0000256" key="8">
    <source>
        <dbReference type="ARBA" id="ARBA00023004"/>
    </source>
</evidence>
<dbReference type="Gene3D" id="2.60.120.650">
    <property type="entry name" value="Cupin"/>
    <property type="match status" value="1"/>
</dbReference>
<comment type="cofactor">
    <cofactor evidence="14">
        <name>Fe(2+)</name>
        <dbReference type="ChEBI" id="CHEBI:29033"/>
    </cofactor>
    <text evidence="14">Binds 1 Fe(2+) ion per subunit.</text>
</comment>
<keyword evidence="4 14" id="KW-0479">Metal-binding</keyword>
<feature type="compositionally biased region" description="Basic residues" evidence="15">
    <location>
        <begin position="21"/>
        <end position="34"/>
    </location>
</feature>
<evidence type="ECO:0000256" key="1">
    <source>
        <dbReference type="ARBA" id="ARBA00004123"/>
    </source>
</evidence>
<feature type="compositionally biased region" description="Acidic residues" evidence="15">
    <location>
        <begin position="739"/>
        <end position="755"/>
    </location>
</feature>
<comment type="catalytic activity">
    <reaction evidence="13 14">
        <text>N(6),N(6)-dimethyl-L-lysyl(36)-[histone H3] + 2 2-oxoglutarate + 2 O2 = L-lysyl(36)-[histone H3] + 2 formaldehyde + 2 succinate + 2 CO2</text>
        <dbReference type="Rhea" id="RHEA:42032"/>
        <dbReference type="Rhea" id="RHEA-COMP:9785"/>
        <dbReference type="Rhea" id="RHEA-COMP:9787"/>
        <dbReference type="ChEBI" id="CHEBI:15379"/>
        <dbReference type="ChEBI" id="CHEBI:16526"/>
        <dbReference type="ChEBI" id="CHEBI:16810"/>
        <dbReference type="ChEBI" id="CHEBI:16842"/>
        <dbReference type="ChEBI" id="CHEBI:29969"/>
        <dbReference type="ChEBI" id="CHEBI:30031"/>
        <dbReference type="ChEBI" id="CHEBI:61976"/>
        <dbReference type="EC" id="1.14.11.27"/>
    </reaction>
</comment>
<feature type="region of interest" description="Disordered" evidence="15">
    <location>
        <begin position="718"/>
        <end position="762"/>
    </location>
</feature>